<dbReference type="AlphaFoldDB" id="A0A671VLE8"/>
<comment type="similarity">
    <text evidence="2 13">Belongs to the THAP1 family.</text>
</comment>
<keyword evidence="5" id="KW-0862">Zinc</keyword>
<dbReference type="InterPro" id="IPR006612">
    <property type="entry name" value="THAP_Znf"/>
</dbReference>
<evidence type="ECO:0000256" key="3">
    <source>
        <dbReference type="ARBA" id="ARBA00022723"/>
    </source>
</evidence>
<dbReference type="Proteomes" id="UP000472265">
    <property type="component" value="Chromosome 5"/>
</dbReference>
<evidence type="ECO:0000256" key="8">
    <source>
        <dbReference type="ARBA" id="ARBA00023125"/>
    </source>
</evidence>
<organism evidence="15 16">
    <name type="scientific">Sparus aurata</name>
    <name type="common">Gilthead sea bream</name>
    <dbReference type="NCBI Taxonomy" id="8175"/>
    <lineage>
        <taxon>Eukaryota</taxon>
        <taxon>Metazoa</taxon>
        <taxon>Chordata</taxon>
        <taxon>Craniata</taxon>
        <taxon>Vertebrata</taxon>
        <taxon>Euteleostomi</taxon>
        <taxon>Actinopterygii</taxon>
        <taxon>Neopterygii</taxon>
        <taxon>Teleostei</taxon>
        <taxon>Neoteleostei</taxon>
        <taxon>Acanthomorphata</taxon>
        <taxon>Eupercaria</taxon>
        <taxon>Spariformes</taxon>
        <taxon>Sparidae</taxon>
        <taxon>Sparus</taxon>
    </lineage>
</organism>
<dbReference type="GO" id="GO:0043565">
    <property type="term" value="F:sequence-specific DNA binding"/>
    <property type="evidence" value="ECO:0007669"/>
    <property type="project" value="UniProtKB-UniRule"/>
</dbReference>
<evidence type="ECO:0000259" key="14">
    <source>
        <dbReference type="PROSITE" id="PS50950"/>
    </source>
</evidence>
<evidence type="ECO:0000256" key="10">
    <source>
        <dbReference type="ARBA" id="ARBA00023242"/>
    </source>
</evidence>
<reference evidence="15" key="3">
    <citation type="submission" date="2025-09" db="UniProtKB">
        <authorList>
            <consortium name="Ensembl"/>
        </authorList>
    </citation>
    <scope>IDENTIFICATION</scope>
</reference>
<dbReference type="PANTHER" id="PTHR46600">
    <property type="entry name" value="THAP DOMAIN-CONTAINING"/>
    <property type="match status" value="1"/>
</dbReference>
<evidence type="ECO:0000313" key="15">
    <source>
        <dbReference type="Ensembl" id="ENSSAUP00010026507.1"/>
    </source>
</evidence>
<keyword evidence="7 13" id="KW-0175">Coiled coil</keyword>
<keyword evidence="10 13" id="KW-0539">Nucleus</keyword>
<feature type="domain" description="THAP-type" evidence="14">
    <location>
        <begin position="1"/>
        <end position="84"/>
    </location>
</feature>
<evidence type="ECO:0000256" key="11">
    <source>
        <dbReference type="ARBA" id="ARBA00023306"/>
    </source>
</evidence>
<name>A0A671VLE8_SPAAU</name>
<evidence type="ECO:0000256" key="13">
    <source>
        <dbReference type="RuleBase" id="RU369073"/>
    </source>
</evidence>
<keyword evidence="8 12" id="KW-0238">DNA-binding</keyword>
<dbReference type="InterPro" id="IPR026516">
    <property type="entry name" value="THAP1/10"/>
</dbReference>
<keyword evidence="4 12" id="KW-0863">Zinc-finger</keyword>
<dbReference type="SMART" id="SM00980">
    <property type="entry name" value="THAP"/>
    <property type="match status" value="1"/>
</dbReference>
<keyword evidence="11 13" id="KW-0131">Cell cycle</keyword>
<sequence>HTRAEGGTWKTSLENFPYLSFHDFPADAELRACWVRAIRRDEGPTFKILRGSTYVCSQHFTSEETYVSASGCNKLKKGAVPSRFLVAGFRTSSSLTH</sequence>
<keyword evidence="9 13" id="KW-0804">Transcription</keyword>
<accession>A0A671VLE8</accession>
<evidence type="ECO:0000256" key="2">
    <source>
        <dbReference type="ARBA" id="ARBA00006177"/>
    </source>
</evidence>
<keyword evidence="3" id="KW-0479">Metal-binding</keyword>
<dbReference type="SUPFAM" id="SSF57716">
    <property type="entry name" value="Glucocorticoid receptor-like (DNA-binding domain)"/>
    <property type="match status" value="1"/>
</dbReference>
<protein>
    <recommendedName>
        <fullName evidence="13">THAP domain-containing protein 1</fullName>
    </recommendedName>
</protein>
<keyword evidence="16" id="KW-1185">Reference proteome</keyword>
<dbReference type="InParanoid" id="A0A671VLE8"/>
<evidence type="ECO:0000256" key="7">
    <source>
        <dbReference type="ARBA" id="ARBA00023054"/>
    </source>
</evidence>
<dbReference type="SMART" id="SM00692">
    <property type="entry name" value="DM3"/>
    <property type="match status" value="1"/>
</dbReference>
<dbReference type="PANTHER" id="PTHR46600:SF1">
    <property type="entry name" value="THAP DOMAIN-CONTAINING PROTEIN 1"/>
    <property type="match status" value="1"/>
</dbReference>
<dbReference type="InterPro" id="IPR038441">
    <property type="entry name" value="THAP_Znf_sf"/>
</dbReference>
<evidence type="ECO:0000256" key="6">
    <source>
        <dbReference type="ARBA" id="ARBA00023015"/>
    </source>
</evidence>
<dbReference type="OMA" id="SSNRCHC"/>
<dbReference type="Pfam" id="PF05485">
    <property type="entry name" value="THAP"/>
    <property type="match status" value="1"/>
</dbReference>
<comment type="subcellular location">
    <subcellularLocation>
        <location evidence="1 13">Nucleus</location>
        <location evidence="1 13">Nucleoplasm</location>
    </subcellularLocation>
</comment>
<evidence type="ECO:0000256" key="9">
    <source>
        <dbReference type="ARBA" id="ARBA00023163"/>
    </source>
</evidence>
<comment type="function">
    <text evidence="13">DNA-binding transcription regulator that regulates endothelial cell proliferation and G1/S cell-cycle progression. Specifically binds the 5'-[AT]NTNN[GT]GGCA[AGT]-3' core DNA sequence and acts by modulating expression of pRB-E2F cell-cycle target genes.</text>
</comment>
<reference evidence="15" key="1">
    <citation type="submission" date="2021-04" db="EMBL/GenBank/DDBJ databases">
        <authorList>
            <consortium name="Wellcome Sanger Institute Data Sharing"/>
        </authorList>
    </citation>
    <scope>NUCLEOTIDE SEQUENCE [LARGE SCALE GENOMIC DNA]</scope>
</reference>
<evidence type="ECO:0000256" key="5">
    <source>
        <dbReference type="ARBA" id="ARBA00022833"/>
    </source>
</evidence>
<dbReference type="GO" id="GO:0003700">
    <property type="term" value="F:DNA-binding transcription factor activity"/>
    <property type="evidence" value="ECO:0007669"/>
    <property type="project" value="UniProtKB-UniRule"/>
</dbReference>
<evidence type="ECO:0000313" key="16">
    <source>
        <dbReference type="Proteomes" id="UP000472265"/>
    </source>
</evidence>
<evidence type="ECO:0000256" key="1">
    <source>
        <dbReference type="ARBA" id="ARBA00004642"/>
    </source>
</evidence>
<dbReference type="Gene3D" id="6.20.210.20">
    <property type="entry name" value="THAP domain"/>
    <property type="match status" value="1"/>
</dbReference>
<evidence type="ECO:0000256" key="12">
    <source>
        <dbReference type="PROSITE-ProRule" id="PRU00309"/>
    </source>
</evidence>
<dbReference type="GeneTree" id="ENSGT00940000177500"/>
<dbReference type="Ensembl" id="ENSSAUT00010027984.1">
    <property type="protein sequence ID" value="ENSSAUP00010026507.1"/>
    <property type="gene ID" value="ENSSAUG00010011505.1"/>
</dbReference>
<proteinExistence type="inferred from homology"/>
<dbReference type="PROSITE" id="PS50950">
    <property type="entry name" value="ZF_THAP"/>
    <property type="match status" value="1"/>
</dbReference>
<dbReference type="GO" id="GO:0008270">
    <property type="term" value="F:zinc ion binding"/>
    <property type="evidence" value="ECO:0007669"/>
    <property type="project" value="UniProtKB-KW"/>
</dbReference>
<evidence type="ECO:0000256" key="4">
    <source>
        <dbReference type="ARBA" id="ARBA00022771"/>
    </source>
</evidence>
<dbReference type="GO" id="GO:0001935">
    <property type="term" value="P:endothelial cell proliferation"/>
    <property type="evidence" value="ECO:0007669"/>
    <property type="project" value="UniProtKB-UniRule"/>
</dbReference>
<keyword evidence="6 13" id="KW-0805">Transcription regulation</keyword>
<reference evidence="15" key="2">
    <citation type="submission" date="2025-08" db="UniProtKB">
        <authorList>
            <consortium name="Ensembl"/>
        </authorList>
    </citation>
    <scope>IDENTIFICATION</scope>
</reference>
<dbReference type="GO" id="GO:0005654">
    <property type="term" value="C:nucleoplasm"/>
    <property type="evidence" value="ECO:0007669"/>
    <property type="project" value="UniProtKB-SubCell"/>
</dbReference>